<evidence type="ECO:0000256" key="1">
    <source>
        <dbReference type="SAM" id="Phobius"/>
    </source>
</evidence>
<keyword evidence="1" id="KW-0812">Transmembrane</keyword>
<gene>
    <name evidence="2" type="ORF">SD70_03920</name>
</gene>
<comment type="caution">
    <text evidence="2">The sequence shown here is derived from an EMBL/GenBank/DDBJ whole genome shotgun (WGS) entry which is preliminary data.</text>
</comment>
<keyword evidence="1" id="KW-1133">Transmembrane helix</keyword>
<reference evidence="2 3" key="1">
    <citation type="submission" date="2014-12" db="EMBL/GenBank/DDBJ databases">
        <title>Draft genome sequence of Paenibacillus kamchatkensis strain B-2647.</title>
        <authorList>
            <person name="Karlyshev A.V."/>
            <person name="Kudryashova E.B."/>
        </authorList>
    </citation>
    <scope>NUCLEOTIDE SEQUENCE [LARGE SCALE GENOMIC DNA]</scope>
    <source>
        <strain evidence="2 3">VKM B-2647</strain>
    </source>
</reference>
<proteinExistence type="predicted"/>
<dbReference type="RefSeq" id="WP_041045824.1">
    <property type="nucleotide sequence ID" value="NZ_JXAK01000004.1"/>
</dbReference>
<keyword evidence="1" id="KW-0472">Membrane</keyword>
<feature type="transmembrane region" description="Helical" evidence="1">
    <location>
        <begin position="16"/>
        <end position="36"/>
    </location>
</feature>
<protein>
    <submittedName>
        <fullName evidence="2">Uncharacterized protein</fullName>
    </submittedName>
</protein>
<dbReference type="Proteomes" id="UP000031967">
    <property type="component" value="Unassembled WGS sequence"/>
</dbReference>
<evidence type="ECO:0000313" key="2">
    <source>
        <dbReference type="EMBL" id="KIL42008.1"/>
    </source>
</evidence>
<keyword evidence="3" id="KW-1185">Reference proteome</keyword>
<evidence type="ECO:0000313" key="3">
    <source>
        <dbReference type="Proteomes" id="UP000031967"/>
    </source>
</evidence>
<sequence>MLRHGTESKSIFRKHLFLFILTILIPTILLLSFQVYRVSREAVSQTESVSVSQLDRTARNLDMLLGQLDQISLQISLTPAILDLLTRPFDQPAYQYAEIKDQLRSWMTSNPLFDSMYLDILQNRKVLTTNEGIYDESGFYDQDFMKRLQAAPAAPAGAWFGLRQIGGSQTREVLTYARGIPPTQPAPLGLLVLNVRKDVFLSTLQTLQAGSPNRMLAFDPKPK</sequence>
<dbReference type="EMBL" id="JXAK01000004">
    <property type="protein sequence ID" value="KIL42008.1"/>
    <property type="molecule type" value="Genomic_DNA"/>
</dbReference>
<name>A0ABR5AMA6_9BACL</name>
<accession>A0ABR5AMA6</accession>
<organism evidence="2 3">
    <name type="scientific">Gordoniibacillus kamchatkensis</name>
    <dbReference type="NCBI Taxonomy" id="1590651"/>
    <lineage>
        <taxon>Bacteria</taxon>
        <taxon>Bacillati</taxon>
        <taxon>Bacillota</taxon>
        <taxon>Bacilli</taxon>
        <taxon>Bacillales</taxon>
        <taxon>Paenibacillaceae</taxon>
        <taxon>Gordoniibacillus</taxon>
    </lineage>
</organism>